<keyword evidence="2" id="KW-1133">Transmembrane helix</keyword>
<name>C5T5K1_ACIDE</name>
<proteinExistence type="predicted"/>
<dbReference type="AlphaFoldDB" id="C5T5K1"/>
<keyword evidence="2" id="KW-0472">Membrane</keyword>
<protein>
    <recommendedName>
        <fullName evidence="5">Transmembrane protein</fullName>
    </recommendedName>
</protein>
<keyword evidence="2" id="KW-0812">Transmembrane</keyword>
<accession>C5T5K1</accession>
<dbReference type="Proteomes" id="UP000003856">
    <property type="component" value="Unassembled WGS sequence"/>
</dbReference>
<reference evidence="3 4" key="1">
    <citation type="submission" date="2009-05" db="EMBL/GenBank/DDBJ databases">
        <title>The draft genome of Acidovorax delafieldii 2AN.</title>
        <authorList>
            <consortium name="US DOE Joint Genome Institute (JGI-PGF)"/>
            <person name="Lucas S."/>
            <person name="Copeland A."/>
            <person name="Lapidus A."/>
            <person name="Glavina del Rio T."/>
            <person name="Tice H."/>
            <person name="Bruce D."/>
            <person name="Goodwin L."/>
            <person name="Pitluck S."/>
            <person name="Larimer F."/>
            <person name="Land M.L."/>
            <person name="Hauser L."/>
            <person name="Shelobolina E.S."/>
            <person name="Picardal F."/>
            <person name="Roden E."/>
            <person name="Emerson D."/>
        </authorList>
    </citation>
    <scope>NUCLEOTIDE SEQUENCE [LARGE SCALE GENOMIC DNA]</scope>
    <source>
        <strain evidence="3 4">2AN</strain>
    </source>
</reference>
<keyword evidence="4" id="KW-1185">Reference proteome</keyword>
<dbReference type="EMBL" id="ACQT01000066">
    <property type="protein sequence ID" value="EER60242.1"/>
    <property type="molecule type" value="Genomic_DNA"/>
</dbReference>
<evidence type="ECO:0000256" key="1">
    <source>
        <dbReference type="SAM" id="MobiDB-lite"/>
    </source>
</evidence>
<evidence type="ECO:0000313" key="3">
    <source>
        <dbReference type="EMBL" id="EER60242.1"/>
    </source>
</evidence>
<comment type="caution">
    <text evidence="3">The sequence shown here is derived from an EMBL/GenBank/DDBJ whole genome shotgun (WGS) entry which is preliminary data.</text>
</comment>
<feature type="transmembrane region" description="Helical" evidence="2">
    <location>
        <begin position="15"/>
        <end position="35"/>
    </location>
</feature>
<organism evidence="3 4">
    <name type="scientific">Acidovorax delafieldii 2AN</name>
    <dbReference type="NCBI Taxonomy" id="573060"/>
    <lineage>
        <taxon>Bacteria</taxon>
        <taxon>Pseudomonadati</taxon>
        <taxon>Pseudomonadota</taxon>
        <taxon>Betaproteobacteria</taxon>
        <taxon>Burkholderiales</taxon>
        <taxon>Comamonadaceae</taxon>
        <taxon>Acidovorax</taxon>
    </lineage>
</organism>
<feature type="region of interest" description="Disordered" evidence="1">
    <location>
        <begin position="56"/>
        <end position="86"/>
    </location>
</feature>
<evidence type="ECO:0000256" key="2">
    <source>
        <dbReference type="SAM" id="Phobius"/>
    </source>
</evidence>
<gene>
    <name evidence="3" type="ORF">AcdelDRAFT_2181</name>
</gene>
<dbReference type="OrthoDB" id="9981287at2"/>
<evidence type="ECO:0008006" key="5">
    <source>
        <dbReference type="Google" id="ProtNLM"/>
    </source>
</evidence>
<dbReference type="RefSeq" id="WP_005796434.1">
    <property type="nucleotide sequence ID" value="NZ_ACQT01000066.1"/>
</dbReference>
<sequence>MFTEPMHGPVAQSIFWIWLGFIAVGAVAYLVYRLLRPRMKARKPPPPPPVKYAEQLRQRMRKKSLHAGSIPPESAGASRKPPSSTK</sequence>
<evidence type="ECO:0000313" key="4">
    <source>
        <dbReference type="Proteomes" id="UP000003856"/>
    </source>
</evidence>